<dbReference type="SUPFAM" id="SSF49503">
    <property type="entry name" value="Cupredoxins"/>
    <property type="match status" value="1"/>
</dbReference>
<dbReference type="PANTHER" id="PTHR33021">
    <property type="entry name" value="BLUE COPPER PROTEIN"/>
    <property type="match status" value="1"/>
</dbReference>
<dbReference type="Gene3D" id="2.60.40.420">
    <property type="entry name" value="Cupredoxins - blue copper proteins"/>
    <property type="match status" value="1"/>
</dbReference>
<feature type="domain" description="Phytocyanin" evidence="5">
    <location>
        <begin position="7"/>
        <end position="102"/>
    </location>
</feature>
<gene>
    <name evidence="6" type="primary">ga30089</name>
    <name evidence="6" type="ORF">PR202_ga30089</name>
</gene>
<dbReference type="GO" id="GO:0005886">
    <property type="term" value="C:plasma membrane"/>
    <property type="evidence" value="ECO:0007669"/>
    <property type="project" value="TreeGrafter"/>
</dbReference>
<dbReference type="InterPro" id="IPR003245">
    <property type="entry name" value="Phytocyanin_dom"/>
</dbReference>
<accession>A0AAV5DNG0</accession>
<reference evidence="6" key="1">
    <citation type="journal article" date="2018" name="DNA Res.">
        <title>Multiple hybrid de novo genome assembly of finger millet, an orphan allotetraploid crop.</title>
        <authorList>
            <person name="Hatakeyama M."/>
            <person name="Aluri S."/>
            <person name="Balachadran M.T."/>
            <person name="Sivarajan S.R."/>
            <person name="Patrignani A."/>
            <person name="Gruter S."/>
            <person name="Poveda L."/>
            <person name="Shimizu-Inatsugi R."/>
            <person name="Baeten J."/>
            <person name="Francoijs K.J."/>
            <person name="Nataraja K.N."/>
            <person name="Reddy Y.A.N."/>
            <person name="Phadnis S."/>
            <person name="Ravikumar R.L."/>
            <person name="Schlapbach R."/>
            <person name="Sreeman S.M."/>
            <person name="Shimizu K.K."/>
        </authorList>
    </citation>
    <scope>NUCLEOTIDE SEQUENCE</scope>
</reference>
<dbReference type="EMBL" id="BQKI01000020">
    <property type="protein sequence ID" value="GJN11857.1"/>
    <property type="molecule type" value="Genomic_DNA"/>
</dbReference>
<dbReference type="PROSITE" id="PS51485">
    <property type="entry name" value="PHYTOCYANIN"/>
    <property type="match status" value="1"/>
</dbReference>
<comment type="caution">
    <text evidence="6">The sequence shown here is derived from an EMBL/GenBank/DDBJ whole genome shotgun (WGS) entry which is preliminary data.</text>
</comment>
<evidence type="ECO:0000259" key="5">
    <source>
        <dbReference type="PROSITE" id="PS51485"/>
    </source>
</evidence>
<keyword evidence="7" id="KW-1185">Reference proteome</keyword>
<evidence type="ECO:0000256" key="4">
    <source>
        <dbReference type="ARBA" id="ARBA00082491"/>
    </source>
</evidence>
<keyword evidence="3" id="KW-1015">Disulfide bond</keyword>
<evidence type="ECO:0000256" key="1">
    <source>
        <dbReference type="ARBA" id="ARBA00022723"/>
    </source>
</evidence>
<dbReference type="GO" id="GO:0046872">
    <property type="term" value="F:metal ion binding"/>
    <property type="evidence" value="ECO:0007669"/>
    <property type="project" value="UniProtKB-KW"/>
</dbReference>
<proteinExistence type="predicted"/>
<dbReference type="InterPro" id="IPR039391">
    <property type="entry name" value="Phytocyanin-like"/>
</dbReference>
<name>A0AAV5DNG0_ELECO</name>
<dbReference type="Pfam" id="PF02298">
    <property type="entry name" value="Cu_bind_like"/>
    <property type="match status" value="1"/>
</dbReference>
<dbReference type="Proteomes" id="UP001054889">
    <property type="component" value="Unassembled WGS sequence"/>
</dbReference>
<dbReference type="CDD" id="cd11013">
    <property type="entry name" value="Plantacyanin"/>
    <property type="match status" value="1"/>
</dbReference>
<dbReference type="InterPro" id="IPR041844">
    <property type="entry name" value="Plantacyanin"/>
</dbReference>
<dbReference type="FunFam" id="2.60.40.420:FF:000013">
    <property type="entry name" value="basic blue protein-like"/>
    <property type="match status" value="1"/>
</dbReference>
<dbReference type="AlphaFoldDB" id="A0AAV5DNG0"/>
<dbReference type="GO" id="GO:0009055">
    <property type="term" value="F:electron transfer activity"/>
    <property type="evidence" value="ECO:0007669"/>
    <property type="project" value="InterPro"/>
</dbReference>
<evidence type="ECO:0000313" key="6">
    <source>
        <dbReference type="EMBL" id="GJN11857.1"/>
    </source>
</evidence>
<dbReference type="InterPro" id="IPR008972">
    <property type="entry name" value="Cupredoxin"/>
</dbReference>
<keyword evidence="1" id="KW-0479">Metal-binding</keyword>
<evidence type="ECO:0000256" key="3">
    <source>
        <dbReference type="ARBA" id="ARBA00023157"/>
    </source>
</evidence>
<protein>
    <recommendedName>
        <fullName evidence="4">Plantacyanin</fullName>
    </recommendedName>
</protein>
<sequence length="102" mass="11381">MAGGISRVWPVGDSAGWTFGVFRWPNYKPFEAGDVLLFHYKPGMHNVVQVGLQQYEMCELSGKATVWNSGDDRVTLNRGMSYFISCMPGDCQRGMKIAVTAR</sequence>
<organism evidence="6 7">
    <name type="scientific">Eleusine coracana subsp. coracana</name>
    <dbReference type="NCBI Taxonomy" id="191504"/>
    <lineage>
        <taxon>Eukaryota</taxon>
        <taxon>Viridiplantae</taxon>
        <taxon>Streptophyta</taxon>
        <taxon>Embryophyta</taxon>
        <taxon>Tracheophyta</taxon>
        <taxon>Spermatophyta</taxon>
        <taxon>Magnoliopsida</taxon>
        <taxon>Liliopsida</taxon>
        <taxon>Poales</taxon>
        <taxon>Poaceae</taxon>
        <taxon>PACMAD clade</taxon>
        <taxon>Chloridoideae</taxon>
        <taxon>Cynodonteae</taxon>
        <taxon>Eleusininae</taxon>
        <taxon>Eleusine</taxon>
    </lineage>
</organism>
<keyword evidence="2" id="KW-0186">Copper</keyword>
<evidence type="ECO:0000256" key="2">
    <source>
        <dbReference type="ARBA" id="ARBA00023008"/>
    </source>
</evidence>
<dbReference type="PANTHER" id="PTHR33021:SF424">
    <property type="entry name" value="BASIC BLUE PROTEIN"/>
    <property type="match status" value="1"/>
</dbReference>
<reference evidence="6" key="2">
    <citation type="submission" date="2021-12" db="EMBL/GenBank/DDBJ databases">
        <title>Resequencing data analysis of finger millet.</title>
        <authorList>
            <person name="Hatakeyama M."/>
            <person name="Aluri S."/>
            <person name="Balachadran M.T."/>
            <person name="Sivarajan S.R."/>
            <person name="Poveda L."/>
            <person name="Shimizu-Inatsugi R."/>
            <person name="Schlapbach R."/>
            <person name="Sreeman S.M."/>
            <person name="Shimizu K.K."/>
        </authorList>
    </citation>
    <scope>NUCLEOTIDE SEQUENCE</scope>
</reference>
<evidence type="ECO:0000313" key="7">
    <source>
        <dbReference type="Proteomes" id="UP001054889"/>
    </source>
</evidence>